<dbReference type="InterPro" id="IPR050312">
    <property type="entry name" value="IolE/XylAMocC-like"/>
</dbReference>
<keyword evidence="4" id="KW-1185">Reference proteome</keyword>
<feature type="domain" description="Xylose isomerase-like TIM barrel" evidence="2">
    <location>
        <begin position="100"/>
        <end position="333"/>
    </location>
</feature>
<dbReference type="EMBL" id="JAHKRT010000008">
    <property type="protein sequence ID" value="MBU3079056.1"/>
    <property type="molecule type" value="Genomic_DNA"/>
</dbReference>
<dbReference type="Proteomes" id="UP000776276">
    <property type="component" value="Unassembled WGS sequence"/>
</dbReference>
<reference evidence="3 4" key="1">
    <citation type="submission" date="2021-06" db="EMBL/GenBank/DDBJ databases">
        <title>Sphingomonas sp. XMGL2, whole genome shotgun sequencing project.</title>
        <authorList>
            <person name="Zhao G."/>
            <person name="Shen L."/>
        </authorList>
    </citation>
    <scope>NUCLEOTIDE SEQUENCE [LARGE SCALE GENOMIC DNA]</scope>
    <source>
        <strain evidence="3 4">XMGL2</strain>
    </source>
</reference>
<accession>A0ABS6BNT9</accession>
<feature type="chain" id="PRO_5046858752" evidence="1">
    <location>
        <begin position="31"/>
        <end position="365"/>
    </location>
</feature>
<dbReference type="RefSeq" id="WP_216326452.1">
    <property type="nucleotide sequence ID" value="NZ_JAHKRT010000008.1"/>
</dbReference>
<dbReference type="GO" id="GO:0016853">
    <property type="term" value="F:isomerase activity"/>
    <property type="evidence" value="ECO:0007669"/>
    <property type="project" value="UniProtKB-KW"/>
</dbReference>
<sequence>MVDISRRGFFASSAAAGAAGALGLGGMAEAAGPAAPIATKNVPGLPDVWGPDFLYQWSPPENLKRDLTPGGALIRLSGQINPRLTSAPGQDWNTLFKTHRDAGYTAIEAASDTWVNRKFPDSEVREIKAAQQANDVIFYNIHCAGNIIAPDPDADRWQRHIIDTIHAAEEFGVPMILTHVGSMYPNRNIAHPQNWSREAWQRSVNALKRICKDTAGSKVEIAIEPVNTESINNPWAQKRLREDVGDPRIMSGLDITNMVAPNVAFRMTEMIDLTFDLLEDQIRYVHAKDFVWNGMLAGLDWALQGTGNMDYELFMARVSRLKHKEVFMLVEFLTSNEDYVMAQRNVRAIGKKVGVKIHGTQGGAA</sequence>
<comment type="caution">
    <text evidence="3">The sequence shown here is derived from an EMBL/GenBank/DDBJ whole genome shotgun (WGS) entry which is preliminary data.</text>
</comment>
<dbReference type="PROSITE" id="PS51318">
    <property type="entry name" value="TAT"/>
    <property type="match status" value="1"/>
</dbReference>
<dbReference type="Pfam" id="PF01261">
    <property type="entry name" value="AP_endonuc_2"/>
    <property type="match status" value="1"/>
</dbReference>
<proteinExistence type="predicted"/>
<organism evidence="3 4">
    <name type="scientific">Sphingomonas quercus</name>
    <dbReference type="NCBI Taxonomy" id="2842451"/>
    <lineage>
        <taxon>Bacteria</taxon>
        <taxon>Pseudomonadati</taxon>
        <taxon>Pseudomonadota</taxon>
        <taxon>Alphaproteobacteria</taxon>
        <taxon>Sphingomonadales</taxon>
        <taxon>Sphingomonadaceae</taxon>
        <taxon>Sphingomonas</taxon>
    </lineage>
</organism>
<evidence type="ECO:0000313" key="3">
    <source>
        <dbReference type="EMBL" id="MBU3079056.1"/>
    </source>
</evidence>
<keyword evidence="3" id="KW-0413">Isomerase</keyword>
<evidence type="ECO:0000313" key="4">
    <source>
        <dbReference type="Proteomes" id="UP000776276"/>
    </source>
</evidence>
<gene>
    <name evidence="3" type="ORF">KOF26_14435</name>
</gene>
<evidence type="ECO:0000259" key="2">
    <source>
        <dbReference type="Pfam" id="PF01261"/>
    </source>
</evidence>
<protein>
    <submittedName>
        <fullName evidence="3">Sugar phosphate isomerase/epimerase</fullName>
    </submittedName>
</protein>
<keyword evidence="1" id="KW-0732">Signal</keyword>
<name>A0ABS6BNT9_9SPHN</name>
<feature type="signal peptide" evidence="1">
    <location>
        <begin position="1"/>
        <end position="30"/>
    </location>
</feature>
<dbReference type="PANTHER" id="PTHR12110">
    <property type="entry name" value="HYDROXYPYRUVATE ISOMERASE"/>
    <property type="match status" value="1"/>
</dbReference>
<dbReference type="InterPro" id="IPR013022">
    <property type="entry name" value="Xyl_isomerase-like_TIM-brl"/>
</dbReference>
<evidence type="ECO:0000256" key="1">
    <source>
        <dbReference type="SAM" id="SignalP"/>
    </source>
</evidence>
<dbReference type="InterPro" id="IPR006311">
    <property type="entry name" value="TAT_signal"/>
</dbReference>